<dbReference type="Pfam" id="PF01661">
    <property type="entry name" value="Macro"/>
    <property type="match status" value="1"/>
</dbReference>
<evidence type="ECO:0000256" key="2">
    <source>
        <dbReference type="SAM" id="MobiDB-lite"/>
    </source>
</evidence>
<feature type="compositionally biased region" description="Basic and acidic residues" evidence="2">
    <location>
        <begin position="156"/>
        <end position="168"/>
    </location>
</feature>
<keyword evidence="5" id="KW-1185">Reference proteome</keyword>
<dbReference type="EMBL" id="FOET01000003">
    <property type="protein sequence ID" value="SEP96771.1"/>
    <property type="molecule type" value="Genomic_DNA"/>
</dbReference>
<dbReference type="RefSeq" id="WP_093656962.1">
    <property type="nucleotide sequence ID" value="NZ_FOET01000003.1"/>
</dbReference>
<name>A0A1H9C708_9ACTN</name>
<dbReference type="PROSITE" id="PS51154">
    <property type="entry name" value="MACRO"/>
    <property type="match status" value="1"/>
</dbReference>
<feature type="domain" description="Macro" evidence="3">
    <location>
        <begin position="1"/>
        <end position="168"/>
    </location>
</feature>
<dbReference type="Proteomes" id="UP000199055">
    <property type="component" value="Unassembled WGS sequence"/>
</dbReference>
<dbReference type="PANTHER" id="PTHR12521">
    <property type="entry name" value="PROTEIN C6ORF130"/>
    <property type="match status" value="1"/>
</dbReference>
<sequence length="168" mass="17955">MIIESGGDLLNDDAQALVNPVNTVGVMGKGLALQFKRAFPEVFDAYAKACAAGEVRPGRVFPVSLGEGRWVLNFPTKRHWRGKSRLQDIETGLDDLVRLAGELELTSIAVPPLGCGHGGLPWAQVRSLITEKLGGLPAEVRLYGPGTPGPPAGAARHRECRDGPSPRR</sequence>
<comment type="catalytic activity">
    <reaction evidence="1">
        <text>an N-(ADP-alpha-D-ribosyl)-thymidine in DNA + H2O = a thymidine in DNA + ADP-D-ribose</text>
        <dbReference type="Rhea" id="RHEA:71655"/>
        <dbReference type="Rhea" id="RHEA-COMP:13556"/>
        <dbReference type="Rhea" id="RHEA-COMP:18051"/>
        <dbReference type="ChEBI" id="CHEBI:15377"/>
        <dbReference type="ChEBI" id="CHEBI:57967"/>
        <dbReference type="ChEBI" id="CHEBI:137386"/>
        <dbReference type="ChEBI" id="CHEBI:191199"/>
    </reaction>
    <physiologicalReaction direction="left-to-right" evidence="1">
        <dbReference type="Rhea" id="RHEA:71656"/>
    </physiologicalReaction>
</comment>
<dbReference type="SUPFAM" id="SSF52949">
    <property type="entry name" value="Macro domain-like"/>
    <property type="match status" value="1"/>
</dbReference>
<gene>
    <name evidence="4" type="ORF">SAMN05216481_10366</name>
</gene>
<dbReference type="Gene3D" id="3.40.220.10">
    <property type="entry name" value="Leucine Aminopeptidase, subunit E, domain 1"/>
    <property type="match status" value="1"/>
</dbReference>
<feature type="region of interest" description="Disordered" evidence="2">
    <location>
        <begin position="144"/>
        <end position="168"/>
    </location>
</feature>
<dbReference type="InterPro" id="IPR002589">
    <property type="entry name" value="Macro_dom"/>
</dbReference>
<dbReference type="InterPro" id="IPR050892">
    <property type="entry name" value="ADP-ribose_metab_enzymes"/>
</dbReference>
<evidence type="ECO:0000313" key="5">
    <source>
        <dbReference type="Proteomes" id="UP000199055"/>
    </source>
</evidence>
<dbReference type="PANTHER" id="PTHR12521:SF0">
    <property type="entry name" value="ADP-RIBOSE GLYCOHYDROLASE OARD1"/>
    <property type="match status" value="1"/>
</dbReference>
<reference evidence="4 5" key="1">
    <citation type="submission" date="2016-10" db="EMBL/GenBank/DDBJ databases">
        <authorList>
            <person name="de Groot N.N."/>
        </authorList>
    </citation>
    <scope>NUCLEOTIDE SEQUENCE [LARGE SCALE GENOMIC DNA]</scope>
    <source>
        <strain evidence="4 5">CGMCC 4.3519</strain>
    </source>
</reference>
<proteinExistence type="predicted"/>
<dbReference type="AlphaFoldDB" id="A0A1H9C708"/>
<dbReference type="CDD" id="cd02901">
    <property type="entry name" value="Macro_Poa1p-like"/>
    <property type="match status" value="1"/>
</dbReference>
<dbReference type="SMART" id="SM00506">
    <property type="entry name" value="A1pp"/>
    <property type="match status" value="1"/>
</dbReference>
<accession>A0A1H9C708</accession>
<organism evidence="4 5">
    <name type="scientific">Streptomyces radiopugnans</name>
    <dbReference type="NCBI Taxonomy" id="403935"/>
    <lineage>
        <taxon>Bacteria</taxon>
        <taxon>Bacillati</taxon>
        <taxon>Actinomycetota</taxon>
        <taxon>Actinomycetes</taxon>
        <taxon>Kitasatosporales</taxon>
        <taxon>Streptomycetaceae</taxon>
        <taxon>Streptomyces</taxon>
    </lineage>
</organism>
<protein>
    <submittedName>
        <fullName evidence="4">O-acetyl-ADP-ribose deacetylase (Regulator of RNase III), contains Macro domain</fullName>
    </submittedName>
</protein>
<evidence type="ECO:0000259" key="3">
    <source>
        <dbReference type="PROSITE" id="PS51154"/>
    </source>
</evidence>
<dbReference type="InterPro" id="IPR043472">
    <property type="entry name" value="Macro_dom-like"/>
</dbReference>
<evidence type="ECO:0000256" key="1">
    <source>
        <dbReference type="ARBA" id="ARBA00035885"/>
    </source>
</evidence>
<dbReference type="STRING" id="403935.SAMN05216481_10366"/>
<dbReference type="GO" id="GO:0140291">
    <property type="term" value="P:peptidyl-glutamate ADP-deribosylation"/>
    <property type="evidence" value="ECO:0007669"/>
    <property type="project" value="TreeGrafter"/>
</dbReference>
<evidence type="ECO:0000313" key="4">
    <source>
        <dbReference type="EMBL" id="SEP96771.1"/>
    </source>
</evidence>